<feature type="transmembrane region" description="Helical" evidence="8">
    <location>
        <begin position="157"/>
        <end position="175"/>
    </location>
</feature>
<reference evidence="10" key="1">
    <citation type="submission" date="2022-08" db="EMBL/GenBank/DDBJ databases">
        <title>Novel sulphate-reducing endosymbionts in the free-living metamonad Anaeramoeba.</title>
        <authorList>
            <person name="Jerlstrom-Hultqvist J."/>
            <person name="Cepicka I."/>
            <person name="Gallot-Lavallee L."/>
            <person name="Salas-Leiva D."/>
            <person name="Curtis B.A."/>
            <person name="Zahonova K."/>
            <person name="Pipaliya S."/>
            <person name="Dacks J."/>
            <person name="Roger A.J."/>
        </authorList>
    </citation>
    <scope>NUCLEOTIDE SEQUENCE</scope>
    <source>
        <strain evidence="10">Busselton2</strain>
    </source>
</reference>
<comment type="caution">
    <text evidence="10">The sequence shown here is derived from an EMBL/GenBank/DDBJ whole genome shotgun (WGS) entry which is preliminary data.</text>
</comment>
<keyword evidence="5 8" id="KW-1133">Transmembrane helix</keyword>
<dbReference type="SUPFAM" id="SSF161111">
    <property type="entry name" value="Cation efflux protein transmembrane domain-like"/>
    <property type="match status" value="2"/>
</dbReference>
<keyword evidence="4" id="KW-0862">Zinc</keyword>
<feature type="compositionally biased region" description="Basic residues" evidence="7">
    <location>
        <begin position="1030"/>
        <end position="1043"/>
    </location>
</feature>
<feature type="transmembrane region" description="Helical" evidence="8">
    <location>
        <begin position="1255"/>
        <end position="1275"/>
    </location>
</feature>
<feature type="compositionally biased region" description="Basic and acidic residues" evidence="7">
    <location>
        <begin position="792"/>
        <end position="805"/>
    </location>
</feature>
<evidence type="ECO:0000256" key="7">
    <source>
        <dbReference type="SAM" id="MobiDB-lite"/>
    </source>
</evidence>
<accession>A0AAV7YFV9</accession>
<evidence type="ECO:0000259" key="9">
    <source>
        <dbReference type="Pfam" id="PF01545"/>
    </source>
</evidence>
<keyword evidence="3 8" id="KW-0812">Transmembrane</keyword>
<dbReference type="GO" id="GO:0006882">
    <property type="term" value="P:intracellular zinc ion homeostasis"/>
    <property type="evidence" value="ECO:0007669"/>
    <property type="project" value="TreeGrafter"/>
</dbReference>
<organism evidence="10 11">
    <name type="scientific">Anaeramoeba flamelloides</name>
    <dbReference type="NCBI Taxonomy" id="1746091"/>
    <lineage>
        <taxon>Eukaryota</taxon>
        <taxon>Metamonada</taxon>
        <taxon>Anaeramoebidae</taxon>
        <taxon>Anaeramoeba</taxon>
    </lineage>
</organism>
<proteinExistence type="inferred from homology"/>
<feature type="region of interest" description="Disordered" evidence="7">
    <location>
        <begin position="291"/>
        <end position="334"/>
    </location>
</feature>
<evidence type="ECO:0000313" key="11">
    <source>
        <dbReference type="Proteomes" id="UP001146793"/>
    </source>
</evidence>
<comment type="subcellular location">
    <subcellularLocation>
        <location evidence="1">Membrane</location>
        <topology evidence="1">Multi-pass membrane protein</topology>
    </subcellularLocation>
</comment>
<dbReference type="InterPro" id="IPR027469">
    <property type="entry name" value="Cation_efflux_TMD_sf"/>
</dbReference>
<feature type="domain" description="Cation efflux protein transmembrane" evidence="9">
    <location>
        <begin position="1214"/>
        <end position="1284"/>
    </location>
</feature>
<feature type="region of interest" description="Disordered" evidence="7">
    <location>
        <begin position="1113"/>
        <end position="1157"/>
    </location>
</feature>
<feature type="compositionally biased region" description="Basic residues" evidence="7">
    <location>
        <begin position="407"/>
        <end position="429"/>
    </location>
</feature>
<feature type="compositionally biased region" description="Basic and acidic residues" evidence="7">
    <location>
        <begin position="396"/>
        <end position="406"/>
    </location>
</feature>
<protein>
    <recommendedName>
        <fullName evidence="9">Cation efflux protein transmembrane domain-containing protein</fullName>
    </recommendedName>
</protein>
<comment type="similarity">
    <text evidence="2">Belongs to the cation diffusion facilitator (CDF) transporter (TC 2.A.4) family. SLC30A subfamily.</text>
</comment>
<dbReference type="Gene3D" id="1.20.1510.10">
    <property type="entry name" value="Cation efflux protein transmembrane domain"/>
    <property type="match status" value="2"/>
</dbReference>
<feature type="region of interest" description="Disordered" evidence="7">
    <location>
        <begin position="971"/>
        <end position="1092"/>
    </location>
</feature>
<feature type="compositionally biased region" description="Basic and acidic residues" evidence="7">
    <location>
        <begin position="976"/>
        <end position="1004"/>
    </location>
</feature>
<dbReference type="InterPro" id="IPR058533">
    <property type="entry name" value="Cation_efflux_TM"/>
</dbReference>
<evidence type="ECO:0000256" key="4">
    <source>
        <dbReference type="ARBA" id="ARBA00022833"/>
    </source>
</evidence>
<evidence type="ECO:0000256" key="1">
    <source>
        <dbReference type="ARBA" id="ARBA00004141"/>
    </source>
</evidence>
<evidence type="ECO:0000256" key="8">
    <source>
        <dbReference type="SAM" id="Phobius"/>
    </source>
</evidence>
<feature type="region of interest" description="Disordered" evidence="7">
    <location>
        <begin position="739"/>
        <end position="765"/>
    </location>
</feature>
<evidence type="ECO:0000256" key="6">
    <source>
        <dbReference type="ARBA" id="ARBA00023136"/>
    </source>
</evidence>
<feature type="transmembrane region" description="Helical" evidence="8">
    <location>
        <begin position="1225"/>
        <end position="1249"/>
    </location>
</feature>
<dbReference type="GO" id="GO:0016020">
    <property type="term" value="C:membrane"/>
    <property type="evidence" value="ECO:0007669"/>
    <property type="project" value="UniProtKB-SubCell"/>
</dbReference>
<sequence>MDIVELAAGNWMDLDDEDSAIATNMNGVTNLTIRNNVPIPISHEGAKKRKKKLYFVSFLLTSAMLGNVYFGLVTHSKTLMANGFHILADLVSCLIAILVITLFFKQSSSSMTYGWIRAGVMGGMINATMLVALVFAVFVQILRVFVSPTEIKYPELVLMIGIITSVLNLISLYIFRGFNTHHEAVWTDHNFTTTLGSFGETMGFQLVNLPDATANDITHPTMSTYLDTHISNTHYSSLSSSLSTFTSSESTSLGKSNSGYTHHSAPLSHSSYSSCSTSYISSLTQYQSRSVARLSNEKSKNEKIPKQSNNSSSKKGNFEGKKHSLITTNQENQLRIRPATKGYYDEHFHVRETQFEEIDEEQALKQMKQIHTQINKDHKKIRKQKDQKKKSRKIKKNTDHKKDKYKDKTKKINHNHNHNHNNKKKKRRENKNQIILKKEKTWKNPKDQSKKKLSKKISDLDSPSISQSTEFTQDKWTRKLIARKKKFNLQNVSSSSRRKNSLFNISKRHNKRSVYQQLLKTRLYGFHRIQKSKFAQSHHKLDIPSEHSLGWKKKTDHSKKDLQSTPQHKKHTFFHKNDSKHTSHNTKFLKDVPKSHHQHHHHNHHHRHHSHSHSQQLNEQHQHSSIQIHHHQYRHNSYHNKKSKEHHHHRHHRHRSHNQSIELNSVQDNTSGIEYNSNKELTEKSEITHPDEIILPKIHSQQNKSFFLNQSDDGNINNDLKNWKKIDIFNSLPKLDLNNEQDKKPKESYENNNFIENSSTYGSENISTSWKSINSGNYLNEIIKEEQELKKLKSKDNDKKEKNKEDDDDADTSDEEEDTINESNSGTSDEEEEEEEEEEQEESDVGEESDYNKNKNLQNNSPNKDDDQLEVHSFFHMKTPKKDTNNHSRNAEKTSLPDNSKFELNDQNEEISSNEKKFWDTNFEGLKKEYHGPHIFHKDQGFVGVNGGNFLIDQRLSDGLSSHKFVHQRNNLAQSYKKENKMNYRDQKEKKKPKIEPKATEKTGHSFMHVRGNEKRNLDLPSGEEEEKKRAKKKHKNKKRGAKKREEKKKERKRKMKRENKTELKKKKKTKIKKTNYIHDKGQISESSTFMPSETTDFDIELNTYDTKNTESFSDENMIQKKKANHNEYNNNKKNKNKQILVEKKKNNKDSKKTKNQKEINFREQMQLEVEKEMKELEKKEKKKEEMELAKQKADKDKLILKEMELELEDNLKHKKKEDITMHAMYWHILSATLISLGSIVDGILLWQLEFEEKFYFDAIISFIIIMVILGHALPSVKKCAEIFMQGTPKHVDVKNLLLEVENVEGLRGLHDFHLWQLAEGVVVGSVHVVFDSDEETDTCVTTIKLIFHKYDIHRVTIQPEFLDDFLFNNEEKMQIINEKRCLL</sequence>
<dbReference type="PANTHER" id="PTHR45820">
    <property type="entry name" value="FI23527P1"/>
    <property type="match status" value="1"/>
</dbReference>
<dbReference type="InterPro" id="IPR036837">
    <property type="entry name" value="Cation_efflux_CTD_sf"/>
</dbReference>
<dbReference type="Pfam" id="PF01545">
    <property type="entry name" value="Cation_efflux"/>
    <property type="match status" value="2"/>
</dbReference>
<evidence type="ECO:0000256" key="2">
    <source>
        <dbReference type="ARBA" id="ARBA00008873"/>
    </source>
</evidence>
<evidence type="ECO:0000256" key="3">
    <source>
        <dbReference type="ARBA" id="ARBA00022692"/>
    </source>
</evidence>
<feature type="compositionally biased region" description="Basic and acidic residues" evidence="7">
    <location>
        <begin position="295"/>
        <end position="305"/>
    </location>
</feature>
<feature type="domain" description="Cation efflux protein transmembrane" evidence="9">
    <location>
        <begin position="55"/>
        <end position="214"/>
    </location>
</feature>
<dbReference type="Proteomes" id="UP001146793">
    <property type="component" value="Unassembled WGS sequence"/>
</dbReference>
<gene>
    <name evidence="10" type="ORF">M0812_28808</name>
</gene>
<feature type="compositionally biased region" description="Polar residues" evidence="7">
    <location>
        <begin position="750"/>
        <end position="765"/>
    </location>
</feature>
<evidence type="ECO:0000256" key="5">
    <source>
        <dbReference type="ARBA" id="ARBA00022989"/>
    </source>
</evidence>
<feature type="compositionally biased region" description="Basic residues" evidence="7">
    <location>
        <begin position="377"/>
        <end position="395"/>
    </location>
</feature>
<dbReference type="SUPFAM" id="SSF160240">
    <property type="entry name" value="Cation efflux protein cytoplasmic domain-like"/>
    <property type="match status" value="1"/>
</dbReference>
<feature type="compositionally biased region" description="Polar residues" evidence="7">
    <location>
        <begin position="659"/>
        <end position="673"/>
    </location>
</feature>
<feature type="compositionally biased region" description="Basic residues" evidence="7">
    <location>
        <begin position="1050"/>
        <end position="1076"/>
    </location>
</feature>
<feature type="transmembrane region" description="Helical" evidence="8">
    <location>
        <begin position="125"/>
        <end position="145"/>
    </location>
</feature>
<feature type="compositionally biased region" description="Basic residues" evidence="7">
    <location>
        <begin position="595"/>
        <end position="612"/>
    </location>
</feature>
<feature type="transmembrane region" description="Helical" evidence="8">
    <location>
        <begin position="53"/>
        <end position="72"/>
    </location>
</feature>
<feature type="region of interest" description="Disordered" evidence="7">
    <location>
        <begin position="373"/>
        <end position="468"/>
    </location>
</feature>
<feature type="region of interest" description="Disordered" evidence="7">
    <location>
        <begin position="533"/>
        <end position="673"/>
    </location>
</feature>
<dbReference type="GO" id="GO:0005385">
    <property type="term" value="F:zinc ion transmembrane transporter activity"/>
    <property type="evidence" value="ECO:0007669"/>
    <property type="project" value="TreeGrafter"/>
</dbReference>
<feature type="compositionally biased region" description="Basic and acidic residues" evidence="7">
    <location>
        <begin position="1141"/>
        <end position="1157"/>
    </location>
</feature>
<dbReference type="EMBL" id="JANTQA010000070">
    <property type="protein sequence ID" value="KAJ3426354.1"/>
    <property type="molecule type" value="Genomic_DNA"/>
</dbReference>
<feature type="region of interest" description="Disordered" evidence="7">
    <location>
        <begin position="792"/>
        <end position="913"/>
    </location>
</feature>
<feature type="compositionally biased region" description="Basic and acidic residues" evidence="7">
    <location>
        <begin position="740"/>
        <end position="749"/>
    </location>
</feature>
<keyword evidence="6 8" id="KW-0472">Membrane</keyword>
<feature type="compositionally biased region" description="Basic residues" evidence="7">
    <location>
        <begin position="628"/>
        <end position="657"/>
    </location>
</feature>
<evidence type="ECO:0000313" key="10">
    <source>
        <dbReference type="EMBL" id="KAJ3426354.1"/>
    </source>
</evidence>
<feature type="compositionally biased region" description="Basic and acidic residues" evidence="7">
    <location>
        <begin position="880"/>
        <end position="892"/>
    </location>
</feature>
<feature type="compositionally biased region" description="Low complexity" evidence="7">
    <location>
        <begin position="613"/>
        <end position="627"/>
    </location>
</feature>
<feature type="compositionally biased region" description="Acidic residues" evidence="7">
    <location>
        <begin position="806"/>
        <end position="820"/>
    </location>
</feature>
<dbReference type="PANTHER" id="PTHR45820:SF4">
    <property type="entry name" value="ZINC TRANSPORTER 63C, ISOFORM F"/>
    <property type="match status" value="1"/>
</dbReference>
<feature type="compositionally biased region" description="Acidic residues" evidence="7">
    <location>
        <begin position="828"/>
        <end position="849"/>
    </location>
</feature>
<feature type="transmembrane region" description="Helical" evidence="8">
    <location>
        <begin position="84"/>
        <end position="104"/>
    </location>
</feature>
<feature type="compositionally biased region" description="Basic and acidic residues" evidence="7">
    <location>
        <begin position="436"/>
        <end position="450"/>
    </location>
</feature>
<name>A0AAV7YFV9_9EUKA</name>